<dbReference type="InterPro" id="IPR050166">
    <property type="entry name" value="ABC_transporter_ATP-bind"/>
</dbReference>
<dbReference type="PROSITE" id="PS00211">
    <property type="entry name" value="ABC_TRANSPORTER_1"/>
    <property type="match status" value="1"/>
</dbReference>
<keyword evidence="6" id="KW-1185">Reference proteome</keyword>
<dbReference type="InterPro" id="IPR003439">
    <property type="entry name" value="ABC_transporter-like_ATP-bd"/>
</dbReference>
<dbReference type="Pfam" id="PF00005">
    <property type="entry name" value="ABC_tran"/>
    <property type="match status" value="1"/>
</dbReference>
<dbReference type="GO" id="GO:0016887">
    <property type="term" value="F:ATP hydrolysis activity"/>
    <property type="evidence" value="ECO:0007669"/>
    <property type="project" value="InterPro"/>
</dbReference>
<dbReference type="CDD" id="cd03293">
    <property type="entry name" value="ABC_NrtD_SsuB_transporters"/>
    <property type="match status" value="1"/>
</dbReference>
<feature type="domain" description="ABC transporter" evidence="4">
    <location>
        <begin position="4"/>
        <end position="239"/>
    </location>
</feature>
<keyword evidence="3 5" id="KW-0067">ATP-binding</keyword>
<accession>A0A4R2KPB7</accession>
<keyword evidence="1" id="KW-0813">Transport</keyword>
<dbReference type="PROSITE" id="PS50893">
    <property type="entry name" value="ABC_TRANSPORTER_2"/>
    <property type="match status" value="1"/>
</dbReference>
<dbReference type="InterPro" id="IPR027417">
    <property type="entry name" value="P-loop_NTPase"/>
</dbReference>
<dbReference type="RefSeq" id="WP_132246107.1">
    <property type="nucleotide sequence ID" value="NZ_SLWV01000017.1"/>
</dbReference>
<evidence type="ECO:0000256" key="2">
    <source>
        <dbReference type="ARBA" id="ARBA00022741"/>
    </source>
</evidence>
<dbReference type="PANTHER" id="PTHR42788:SF13">
    <property type="entry name" value="ALIPHATIC SULFONATES IMPORT ATP-BINDING PROTEIN SSUB"/>
    <property type="match status" value="1"/>
</dbReference>
<dbReference type="InterPro" id="IPR003593">
    <property type="entry name" value="AAA+_ATPase"/>
</dbReference>
<name>A0A4R2KPB7_9FIRM</name>
<evidence type="ECO:0000313" key="6">
    <source>
        <dbReference type="Proteomes" id="UP000294919"/>
    </source>
</evidence>
<reference evidence="5 6" key="1">
    <citation type="submission" date="2019-03" db="EMBL/GenBank/DDBJ databases">
        <title>Genomic Encyclopedia of Type Strains, Phase IV (KMG-IV): sequencing the most valuable type-strain genomes for metagenomic binning, comparative biology and taxonomic classification.</title>
        <authorList>
            <person name="Goeker M."/>
        </authorList>
    </citation>
    <scope>NUCLEOTIDE SEQUENCE [LARGE SCALE GENOMIC DNA]</scope>
    <source>
        <strain evidence="5 6">DSM 102940</strain>
    </source>
</reference>
<dbReference type="SUPFAM" id="SSF52540">
    <property type="entry name" value="P-loop containing nucleoside triphosphate hydrolases"/>
    <property type="match status" value="1"/>
</dbReference>
<dbReference type="OrthoDB" id="9802264at2"/>
<proteinExistence type="predicted"/>
<evidence type="ECO:0000259" key="4">
    <source>
        <dbReference type="PROSITE" id="PS50893"/>
    </source>
</evidence>
<protein>
    <submittedName>
        <fullName evidence="5">NitT/TauT family transport system ATP-binding protein</fullName>
    </submittedName>
</protein>
<organism evidence="5 6">
    <name type="scientific">Marinisporobacter balticus</name>
    <dbReference type="NCBI Taxonomy" id="2018667"/>
    <lineage>
        <taxon>Bacteria</taxon>
        <taxon>Bacillati</taxon>
        <taxon>Bacillota</taxon>
        <taxon>Clostridia</taxon>
        <taxon>Peptostreptococcales</taxon>
        <taxon>Thermotaleaceae</taxon>
        <taxon>Marinisporobacter</taxon>
    </lineage>
</organism>
<dbReference type="Proteomes" id="UP000294919">
    <property type="component" value="Unassembled WGS sequence"/>
</dbReference>
<evidence type="ECO:0000313" key="5">
    <source>
        <dbReference type="EMBL" id="TCO72696.1"/>
    </source>
</evidence>
<dbReference type="EMBL" id="SLWV01000017">
    <property type="protein sequence ID" value="TCO72696.1"/>
    <property type="molecule type" value="Genomic_DNA"/>
</dbReference>
<sequence length="269" mass="30414">MYKIDLENISFGYEEENLIIPVIKDVHLSIKEGEFVSIIGPSGCGKSTLLSLLAGLNFPSYGKILLDNKEVTGTGNERGVVFQHYSLFPWMSARKNIIFGLQQLDKNRNQKDIEKIADEYLDLVGLKEVSHKYPSQLSGGMQQRVAIARAFAMDSDILLMDEPFSAVDAKNRMALQELLLDLWNNGKKKKTVVFVTHDVDEAVLLSDRIIVMSANSKSIKEEINVDFSRPRNRSILSKNNTYTELRHMLVQLLFDDLINGTESEVWEAS</sequence>
<evidence type="ECO:0000256" key="3">
    <source>
        <dbReference type="ARBA" id="ARBA00022840"/>
    </source>
</evidence>
<comment type="caution">
    <text evidence="5">The sequence shown here is derived from an EMBL/GenBank/DDBJ whole genome shotgun (WGS) entry which is preliminary data.</text>
</comment>
<dbReference type="GO" id="GO:0005524">
    <property type="term" value="F:ATP binding"/>
    <property type="evidence" value="ECO:0007669"/>
    <property type="project" value="UniProtKB-KW"/>
</dbReference>
<dbReference type="AlphaFoldDB" id="A0A4R2KPB7"/>
<keyword evidence="2" id="KW-0547">Nucleotide-binding</keyword>
<evidence type="ECO:0000256" key="1">
    <source>
        <dbReference type="ARBA" id="ARBA00022448"/>
    </source>
</evidence>
<dbReference type="SMART" id="SM00382">
    <property type="entry name" value="AAA"/>
    <property type="match status" value="1"/>
</dbReference>
<dbReference type="InterPro" id="IPR017871">
    <property type="entry name" value="ABC_transporter-like_CS"/>
</dbReference>
<gene>
    <name evidence="5" type="ORF">EV214_11761</name>
</gene>
<dbReference type="Gene3D" id="3.40.50.300">
    <property type="entry name" value="P-loop containing nucleotide triphosphate hydrolases"/>
    <property type="match status" value="1"/>
</dbReference>
<dbReference type="PANTHER" id="PTHR42788">
    <property type="entry name" value="TAURINE IMPORT ATP-BINDING PROTEIN-RELATED"/>
    <property type="match status" value="1"/>
</dbReference>